<dbReference type="RefSeq" id="WP_074888128.1">
    <property type="nucleotide sequence ID" value="NZ_FOXO01000014.1"/>
</dbReference>
<organism evidence="3 4">
    <name type="scientific">Butyrivibrio proteoclasticus</name>
    <dbReference type="NCBI Taxonomy" id="43305"/>
    <lineage>
        <taxon>Bacteria</taxon>
        <taxon>Bacillati</taxon>
        <taxon>Bacillota</taxon>
        <taxon>Clostridia</taxon>
        <taxon>Lachnospirales</taxon>
        <taxon>Lachnospiraceae</taxon>
        <taxon>Butyrivibrio</taxon>
    </lineage>
</organism>
<dbReference type="InterPro" id="IPR023908">
    <property type="entry name" value="xxxLxxG_rpt"/>
</dbReference>
<protein>
    <submittedName>
        <fullName evidence="3">Putative membrane protein</fullName>
    </submittedName>
</protein>
<dbReference type="PROSITE" id="PS51257">
    <property type="entry name" value="PROKAR_LIPOPROTEIN"/>
    <property type="match status" value="1"/>
</dbReference>
<dbReference type="Gene3D" id="1.10.287.950">
    <property type="entry name" value="Methyl-accepting chemotaxis protein"/>
    <property type="match status" value="1"/>
</dbReference>
<gene>
    <name evidence="3" type="ORF">SAMN04487928_11436</name>
</gene>
<feature type="chain" id="PRO_5010315252" evidence="2">
    <location>
        <begin position="27"/>
        <end position="1092"/>
    </location>
</feature>
<evidence type="ECO:0000313" key="4">
    <source>
        <dbReference type="Proteomes" id="UP000182624"/>
    </source>
</evidence>
<keyword evidence="4" id="KW-1185">Reference proteome</keyword>
<evidence type="ECO:0000256" key="1">
    <source>
        <dbReference type="SAM" id="MobiDB-lite"/>
    </source>
</evidence>
<feature type="region of interest" description="Disordered" evidence="1">
    <location>
        <begin position="526"/>
        <end position="610"/>
    </location>
</feature>
<evidence type="ECO:0000256" key="2">
    <source>
        <dbReference type="SAM" id="SignalP"/>
    </source>
</evidence>
<evidence type="ECO:0000313" key="3">
    <source>
        <dbReference type="EMBL" id="SFP98434.1"/>
    </source>
</evidence>
<feature type="compositionally biased region" description="Low complexity" evidence="1">
    <location>
        <begin position="579"/>
        <end position="591"/>
    </location>
</feature>
<accession>A0A1I5UT00</accession>
<dbReference type="Proteomes" id="UP000182624">
    <property type="component" value="Unassembled WGS sequence"/>
</dbReference>
<feature type="compositionally biased region" description="Acidic residues" evidence="1">
    <location>
        <begin position="554"/>
        <end position="573"/>
    </location>
</feature>
<dbReference type="NCBIfam" id="TIGR03057">
    <property type="entry name" value="xxxLxxG_by_4"/>
    <property type="match status" value="9"/>
</dbReference>
<sequence length="1092" mass="115437">MIRKSLMKSFSVIMAAMLAMMSVACGANTVTDETAAVETQAESEIEESMVTNSAVASSESEAGKVETVYVKTDANGAVNDVIVSEWLKNADASSEMSDTTELKDIVNVKGSETFTDNGDGTLTWNASGADIYYQGTTDKELPVNMKITYTLDGKEISPEELAGKSGRVTIRFDYENKEKQTVEVNGKEIEVYTPFAMVSGMMLDSDKFSNVEISNGKVISDGGNYVVMGVAVPGLKESLDIDDEKWEELNEDGELDEKLTNHFEVTADTTDFELGMTITMASSDILSDFGLTDLSDSDKLDDLKDDMGELNDGSTKLVDGSKELKDGTTELRDGVTELYDGTKELKNGTSDLKDGTVKLYDGTSKLYDGTGSLYDGTGKLCDGTGSLKDGIVAYTDGASKINDGAAKLADGASSAKAGSTKLKDGLASAKTGATTLAAGSKQFSDLLSAKLGGFDETKIKELSTQLEGLKTQSAMYHAAYNYLISGGECSDELYAFINTLAGGKIESKEQLAQMVEAGKSTLQATSTTSVTQQANGDNLEQDVETDTITNPENGIDEEGIDATEETEETEEVEETQKSTQDATNATIITDTTTEDAATDTTTSDTTATDTTTADTTAAATDTTTADTTAADTITEDQLVESKTLTTGTTTLSLDELQNDSLGQYYTDEEIAAMLEESKVVTNEDIIKYIKTNDEGKAYFENLVKQATEQSVKQYLEENKATIISNLKAQEIADVIKTMDDEKLQEVVGGLDPVTLGKVMTCMDTTTLGALISKMPVQTLGTVMAGVDSTTLGAIIANMDADTLVSIMSTMDDSKIASLISSPQMLAKLGSIMSTPEGQAALAPIMTPVIKEQVMKNAPVFTSYGQLVGATKAGYTAIDQVLAKVQASGLDVSSLGKIQEAVAAAKQIADGSAALSNGINQLYDGAGTLDDGLGQLSSGASQLHDGTKELVSNNGKLVDGASQLNDGAAQLKDGAYQLKDGAYQLNDGARQLDDGAGKLNDGAIKLNDGVGELNDGVIQLDDGVQELLDGVIKLDEEGIKKLYEAFDGDLTEFADRMTAIKEAGENYTSFGGASEDIDSSVKFIIKTDAIKSL</sequence>
<dbReference type="SUPFAM" id="SSF158791">
    <property type="entry name" value="MgtE N-terminal domain-like"/>
    <property type="match status" value="1"/>
</dbReference>
<dbReference type="OrthoDB" id="9815841at2"/>
<keyword evidence="2" id="KW-0732">Signal</keyword>
<feature type="compositionally biased region" description="Low complexity" evidence="1">
    <location>
        <begin position="598"/>
        <end position="610"/>
    </location>
</feature>
<dbReference type="AlphaFoldDB" id="A0A1I5UT00"/>
<feature type="signal peptide" evidence="2">
    <location>
        <begin position="1"/>
        <end position="26"/>
    </location>
</feature>
<reference evidence="4" key="1">
    <citation type="submission" date="2016-10" db="EMBL/GenBank/DDBJ databases">
        <authorList>
            <person name="Varghese N."/>
            <person name="Submissions S."/>
        </authorList>
    </citation>
    <scope>NUCLEOTIDE SEQUENCE [LARGE SCALE GENOMIC DNA]</scope>
    <source>
        <strain evidence="4">P18</strain>
    </source>
</reference>
<dbReference type="EMBL" id="FOXO01000014">
    <property type="protein sequence ID" value="SFP98434.1"/>
    <property type="molecule type" value="Genomic_DNA"/>
</dbReference>
<name>A0A1I5UT00_9FIRM</name>
<proteinExistence type="predicted"/>